<name>A0ABV4UAS1_9BACT</name>
<evidence type="ECO:0000256" key="2">
    <source>
        <dbReference type="ARBA" id="ARBA00022540"/>
    </source>
</evidence>
<comment type="subunit">
    <text evidence="4">Monomer.</text>
</comment>
<feature type="compositionally biased region" description="Low complexity" evidence="6">
    <location>
        <begin position="182"/>
        <end position="209"/>
    </location>
</feature>
<organism evidence="9 10">
    <name type="scientific">Natronomicrosphaera hydrolytica</name>
    <dbReference type="NCBI Taxonomy" id="3242702"/>
    <lineage>
        <taxon>Bacteria</taxon>
        <taxon>Pseudomonadati</taxon>
        <taxon>Planctomycetota</taxon>
        <taxon>Phycisphaerae</taxon>
        <taxon>Phycisphaerales</taxon>
        <taxon>Phycisphaeraceae</taxon>
        <taxon>Natronomicrosphaera</taxon>
    </lineage>
</organism>
<dbReference type="Gene3D" id="3.30.110.10">
    <property type="entry name" value="Translation initiation factor 3 (IF-3), C-terminal domain"/>
    <property type="match status" value="1"/>
</dbReference>
<dbReference type="Pfam" id="PF00707">
    <property type="entry name" value="IF3_C"/>
    <property type="match status" value="1"/>
</dbReference>
<gene>
    <name evidence="4 9" type="primary">infC</name>
    <name evidence="9" type="ORF">ACERK3_18410</name>
</gene>
<dbReference type="InterPro" id="IPR019814">
    <property type="entry name" value="Translation_initiation_fac_3_N"/>
</dbReference>
<dbReference type="NCBIfam" id="TIGR00168">
    <property type="entry name" value="infC"/>
    <property type="match status" value="1"/>
</dbReference>
<dbReference type="Pfam" id="PF05198">
    <property type="entry name" value="IF3_N"/>
    <property type="match status" value="1"/>
</dbReference>
<dbReference type="HAMAP" id="MF_00080">
    <property type="entry name" value="IF_3"/>
    <property type="match status" value="1"/>
</dbReference>
<dbReference type="InterPro" id="IPR019815">
    <property type="entry name" value="Translation_initiation_fac_3_C"/>
</dbReference>
<sequence length="209" mass="23719">MNDMIRLSPVRLIDENNEQVGVVETDEAKQRARTAGLDLVEVAPQARPPVCRIMDYGKWKYQQRKKEQKAKSHAKQSELKGIRLRPGTDEHDLEIKTNKAREFLDDGDKVQFTMLFRGRQMAHQDLGLRSMQSIYQGLSDIAKIEAAPRMMGRRMTMVLAPDRKSHQQSKPQASKPKEKKPSAPQQQPPQQQQPSPAPADQEAEPAKSS</sequence>
<evidence type="ECO:0000256" key="6">
    <source>
        <dbReference type="SAM" id="MobiDB-lite"/>
    </source>
</evidence>
<protein>
    <recommendedName>
        <fullName evidence="4 5">Translation initiation factor IF-3</fullName>
    </recommendedName>
</protein>
<evidence type="ECO:0000313" key="9">
    <source>
        <dbReference type="EMBL" id="MFA9480250.1"/>
    </source>
</evidence>
<dbReference type="Proteomes" id="UP001575105">
    <property type="component" value="Unassembled WGS sequence"/>
</dbReference>
<keyword evidence="4" id="KW-0963">Cytoplasm</keyword>
<comment type="caution">
    <text evidence="9">The sequence shown here is derived from an EMBL/GenBank/DDBJ whole genome shotgun (WGS) entry which is preliminary data.</text>
</comment>
<dbReference type="PANTHER" id="PTHR10938:SF0">
    <property type="entry name" value="TRANSLATION INITIATION FACTOR IF-3, MITOCHONDRIAL"/>
    <property type="match status" value="1"/>
</dbReference>
<feature type="domain" description="Translation initiation factor 3 N-terminal" evidence="8">
    <location>
        <begin position="1"/>
        <end position="70"/>
    </location>
</feature>
<comment type="function">
    <text evidence="4">IF-3 binds to the 30S ribosomal subunit and shifts the equilibrium between 70S ribosomes and their 50S and 30S subunits in favor of the free subunits, thus enhancing the availability of 30S subunits on which protein synthesis initiation begins.</text>
</comment>
<evidence type="ECO:0000256" key="5">
    <source>
        <dbReference type="NCBIfam" id="TIGR00168"/>
    </source>
</evidence>
<reference evidence="9 10" key="1">
    <citation type="submission" date="2024-08" db="EMBL/GenBank/DDBJ databases">
        <title>Whole-genome sequencing of halo(alkali)philic microorganisms from hypersaline lakes.</title>
        <authorList>
            <person name="Sorokin D.Y."/>
            <person name="Merkel A.Y."/>
            <person name="Messina E."/>
            <person name="Yakimov M."/>
        </authorList>
    </citation>
    <scope>NUCLEOTIDE SEQUENCE [LARGE SCALE GENOMIC DNA]</scope>
    <source>
        <strain evidence="9 10">AB-hyl4</strain>
    </source>
</reference>
<feature type="region of interest" description="Disordered" evidence="6">
    <location>
        <begin position="159"/>
        <end position="209"/>
    </location>
</feature>
<evidence type="ECO:0000256" key="3">
    <source>
        <dbReference type="ARBA" id="ARBA00022917"/>
    </source>
</evidence>
<evidence type="ECO:0000256" key="1">
    <source>
        <dbReference type="ARBA" id="ARBA00005439"/>
    </source>
</evidence>
<evidence type="ECO:0000313" key="10">
    <source>
        <dbReference type="Proteomes" id="UP001575105"/>
    </source>
</evidence>
<keyword evidence="3 4" id="KW-0648">Protein biosynthesis</keyword>
<dbReference type="EMBL" id="JBGUBD010000017">
    <property type="protein sequence ID" value="MFA9480250.1"/>
    <property type="molecule type" value="Genomic_DNA"/>
</dbReference>
<dbReference type="InterPro" id="IPR036787">
    <property type="entry name" value="T_IF-3_N_sf"/>
</dbReference>
<dbReference type="PANTHER" id="PTHR10938">
    <property type="entry name" value="TRANSLATION INITIATION FACTOR IF-3"/>
    <property type="match status" value="1"/>
</dbReference>
<evidence type="ECO:0000256" key="4">
    <source>
        <dbReference type="HAMAP-Rule" id="MF_00080"/>
    </source>
</evidence>
<comment type="subcellular location">
    <subcellularLocation>
        <location evidence="4">Cytoplasm</location>
    </subcellularLocation>
</comment>
<dbReference type="Gene3D" id="3.10.20.80">
    <property type="entry name" value="Translation initiation factor 3 (IF-3), N-terminal domain"/>
    <property type="match status" value="1"/>
</dbReference>
<dbReference type="SUPFAM" id="SSF54364">
    <property type="entry name" value="Translation initiation factor IF3, N-terminal domain"/>
    <property type="match status" value="1"/>
</dbReference>
<comment type="similarity">
    <text evidence="1 4">Belongs to the IF-3 family.</text>
</comment>
<evidence type="ECO:0000259" key="7">
    <source>
        <dbReference type="Pfam" id="PF00707"/>
    </source>
</evidence>
<dbReference type="InterPro" id="IPR001288">
    <property type="entry name" value="Translation_initiation_fac_3"/>
</dbReference>
<feature type="domain" description="Translation initiation factor 3 C-terminal" evidence="7">
    <location>
        <begin position="78"/>
        <end position="161"/>
    </location>
</feature>
<evidence type="ECO:0000259" key="8">
    <source>
        <dbReference type="Pfam" id="PF05198"/>
    </source>
</evidence>
<dbReference type="GO" id="GO:0003743">
    <property type="term" value="F:translation initiation factor activity"/>
    <property type="evidence" value="ECO:0007669"/>
    <property type="project" value="UniProtKB-KW"/>
</dbReference>
<keyword evidence="2 4" id="KW-0396">Initiation factor</keyword>
<dbReference type="RefSeq" id="WP_425347174.1">
    <property type="nucleotide sequence ID" value="NZ_JBGUBD010000017.1"/>
</dbReference>
<dbReference type="SUPFAM" id="SSF55200">
    <property type="entry name" value="Translation initiation factor IF3, C-terminal domain"/>
    <property type="match status" value="1"/>
</dbReference>
<accession>A0ABV4UAS1</accession>
<keyword evidence="10" id="KW-1185">Reference proteome</keyword>
<proteinExistence type="inferred from homology"/>
<dbReference type="InterPro" id="IPR036788">
    <property type="entry name" value="T_IF-3_C_sf"/>
</dbReference>